<evidence type="ECO:0000259" key="2">
    <source>
        <dbReference type="Pfam" id="PF20163"/>
    </source>
</evidence>
<organism evidence="3 4">
    <name type="scientific">Thelonectria olida</name>
    <dbReference type="NCBI Taxonomy" id="1576542"/>
    <lineage>
        <taxon>Eukaryota</taxon>
        <taxon>Fungi</taxon>
        <taxon>Dikarya</taxon>
        <taxon>Ascomycota</taxon>
        <taxon>Pezizomycotina</taxon>
        <taxon>Sordariomycetes</taxon>
        <taxon>Hypocreomycetidae</taxon>
        <taxon>Hypocreales</taxon>
        <taxon>Nectriaceae</taxon>
        <taxon>Thelonectria</taxon>
    </lineage>
</organism>
<sequence length="693" mass="77636">MHYVEIDQKAMDDPFAHPDDIEPENKSFLSKLPCGWKFSLSLNATTATLVLLINVGITIWSATRNSLSEDDAALRTLYKGDCVTTHTLNTIIHLVINIFSSLLLAASNYSMQCLSAPTRHDVQTIHAKGRWMDIGVPSVHNLGNIPWKRKIPWFLLMLSSLPLHLLYNSSVFSSFVVLDYGVWSVRDASAGATPIFSRNFSSLGDLDDGLYGFKDSLGLQDLWNLARADELEKLSPLDCINEYATAFQTSRSNLLLVTDPGSDEELQGIPLWKIDSRFENNRFPNCVPKVYEWICGSPDCENPCRGRLPEVRANASDWRPFGRRVKYCLSKQVPQKCRLHFSTWIMAVVIGANVIKVSVMLWLTFCHPPELLLVIGDAIKSFLSSPDAYSTESCLVTGEQVKYAVNGAWHGPRPWTRVRRRWATAVSRRRWIVSLALYVVLLGVSIFFLVWGINTIVGSHSISTLWKLGFGAASETALISLPSWMQDSAMSMIWVVFFANLPQLCFSFLYFQYNALFTGMLAAREWSTFGVKRRGVRVSSNPHGKQRTRYFLQLPYRWGLPLLLMSILVHWLLSQSIFIVSLQHGDNEYTFYSACGYSPTAIISVILVSFFLVAAVAITGFQRLPTAMPVVGSCSLAIAAACHHHEGIPQPNAPLTRLKWGVTQTHSEGRDAVGHCAFSSDYVEEPEIGVRYA</sequence>
<name>A0A9P9AGK0_9HYPO</name>
<keyword evidence="1" id="KW-0812">Transmembrane</keyword>
<dbReference type="PANTHER" id="PTHR35395:SF1">
    <property type="entry name" value="DUF6536 DOMAIN-CONTAINING PROTEIN"/>
    <property type="match status" value="1"/>
</dbReference>
<dbReference type="AlphaFoldDB" id="A0A9P9AGK0"/>
<evidence type="ECO:0000256" key="1">
    <source>
        <dbReference type="SAM" id="Phobius"/>
    </source>
</evidence>
<feature type="transmembrane region" description="Helical" evidence="1">
    <location>
        <begin position="491"/>
        <end position="511"/>
    </location>
</feature>
<dbReference type="OrthoDB" id="5429634at2759"/>
<feature type="transmembrane region" description="Helical" evidence="1">
    <location>
        <begin position="431"/>
        <end position="453"/>
    </location>
</feature>
<proteinExistence type="predicted"/>
<feature type="transmembrane region" description="Helical" evidence="1">
    <location>
        <begin position="601"/>
        <end position="621"/>
    </location>
</feature>
<dbReference type="PANTHER" id="PTHR35395">
    <property type="entry name" value="DUF6536 DOMAIN-CONTAINING PROTEIN"/>
    <property type="match status" value="1"/>
</dbReference>
<feature type="transmembrane region" description="Helical" evidence="1">
    <location>
        <begin position="558"/>
        <end position="581"/>
    </location>
</feature>
<dbReference type="Proteomes" id="UP000777438">
    <property type="component" value="Unassembled WGS sequence"/>
</dbReference>
<evidence type="ECO:0000313" key="3">
    <source>
        <dbReference type="EMBL" id="KAH6867812.1"/>
    </source>
</evidence>
<feature type="transmembrane region" description="Helical" evidence="1">
    <location>
        <begin position="83"/>
        <end position="105"/>
    </location>
</feature>
<dbReference type="EMBL" id="JAGPYM010000089">
    <property type="protein sequence ID" value="KAH6867812.1"/>
    <property type="molecule type" value="Genomic_DNA"/>
</dbReference>
<dbReference type="InterPro" id="IPR046623">
    <property type="entry name" value="DUF6536"/>
</dbReference>
<accession>A0A9P9AGK0</accession>
<keyword evidence="1" id="KW-1133">Transmembrane helix</keyword>
<comment type="caution">
    <text evidence="3">The sequence shown here is derived from an EMBL/GenBank/DDBJ whole genome shotgun (WGS) entry which is preliminary data.</text>
</comment>
<keyword evidence="1" id="KW-0472">Membrane</keyword>
<feature type="transmembrane region" description="Helical" evidence="1">
    <location>
        <begin position="40"/>
        <end position="63"/>
    </location>
</feature>
<protein>
    <recommendedName>
        <fullName evidence="2">DUF6536 domain-containing protein</fullName>
    </recommendedName>
</protein>
<reference evidence="3 4" key="1">
    <citation type="journal article" date="2021" name="Nat. Commun.">
        <title>Genetic determinants of endophytism in the Arabidopsis root mycobiome.</title>
        <authorList>
            <person name="Mesny F."/>
            <person name="Miyauchi S."/>
            <person name="Thiergart T."/>
            <person name="Pickel B."/>
            <person name="Atanasova L."/>
            <person name="Karlsson M."/>
            <person name="Huettel B."/>
            <person name="Barry K.W."/>
            <person name="Haridas S."/>
            <person name="Chen C."/>
            <person name="Bauer D."/>
            <person name="Andreopoulos W."/>
            <person name="Pangilinan J."/>
            <person name="LaButti K."/>
            <person name="Riley R."/>
            <person name="Lipzen A."/>
            <person name="Clum A."/>
            <person name="Drula E."/>
            <person name="Henrissat B."/>
            <person name="Kohler A."/>
            <person name="Grigoriev I.V."/>
            <person name="Martin F.M."/>
            <person name="Hacquard S."/>
        </authorList>
    </citation>
    <scope>NUCLEOTIDE SEQUENCE [LARGE SCALE GENOMIC DNA]</scope>
    <source>
        <strain evidence="3 4">MPI-CAGE-CH-0241</strain>
    </source>
</reference>
<evidence type="ECO:0000313" key="4">
    <source>
        <dbReference type="Proteomes" id="UP000777438"/>
    </source>
</evidence>
<feature type="domain" description="DUF6536" evidence="2">
    <location>
        <begin position="36"/>
        <end position="186"/>
    </location>
</feature>
<gene>
    <name evidence="3" type="ORF">B0T10DRAFT_502133</name>
</gene>
<keyword evidence="4" id="KW-1185">Reference proteome</keyword>
<dbReference type="Pfam" id="PF20163">
    <property type="entry name" value="DUF6536"/>
    <property type="match status" value="1"/>
</dbReference>